<evidence type="ECO:0000256" key="1">
    <source>
        <dbReference type="ARBA" id="ARBA00022737"/>
    </source>
</evidence>
<gene>
    <name evidence="4" type="ORF">FFLO_01720</name>
</gene>
<keyword evidence="2 3" id="KW-0802">TPR repeat</keyword>
<evidence type="ECO:0008006" key="6">
    <source>
        <dbReference type="Google" id="ProtNLM"/>
    </source>
</evidence>
<keyword evidence="1" id="KW-0677">Repeat</keyword>
<evidence type="ECO:0000313" key="5">
    <source>
        <dbReference type="Proteomes" id="UP000812966"/>
    </source>
</evidence>
<dbReference type="PANTHER" id="PTHR45586">
    <property type="entry name" value="TPR REPEAT-CONTAINING PROTEIN PA4667"/>
    <property type="match status" value="1"/>
</dbReference>
<evidence type="ECO:0000313" key="4">
    <source>
        <dbReference type="EMBL" id="KAG7562891.1"/>
    </source>
</evidence>
<reference evidence="4" key="1">
    <citation type="submission" date="2020-04" db="EMBL/GenBank/DDBJ databases">
        <title>Analysis of mating type loci in Filobasidium floriforme.</title>
        <authorList>
            <person name="Nowrousian M."/>
        </authorList>
    </citation>
    <scope>NUCLEOTIDE SEQUENCE</scope>
    <source>
        <strain evidence="4">CBS 6242</strain>
    </source>
</reference>
<dbReference type="EMBL" id="JABELV010000024">
    <property type="protein sequence ID" value="KAG7562891.1"/>
    <property type="molecule type" value="Genomic_DNA"/>
</dbReference>
<dbReference type="SMART" id="SM00028">
    <property type="entry name" value="TPR"/>
    <property type="match status" value="3"/>
</dbReference>
<organism evidence="4 5">
    <name type="scientific">Filobasidium floriforme</name>
    <dbReference type="NCBI Taxonomy" id="5210"/>
    <lineage>
        <taxon>Eukaryota</taxon>
        <taxon>Fungi</taxon>
        <taxon>Dikarya</taxon>
        <taxon>Basidiomycota</taxon>
        <taxon>Agaricomycotina</taxon>
        <taxon>Tremellomycetes</taxon>
        <taxon>Filobasidiales</taxon>
        <taxon>Filobasidiaceae</taxon>
        <taxon>Filobasidium</taxon>
    </lineage>
</organism>
<dbReference type="OrthoDB" id="1926212at2759"/>
<dbReference type="Proteomes" id="UP000812966">
    <property type="component" value="Unassembled WGS sequence"/>
</dbReference>
<feature type="repeat" description="TPR" evidence="3">
    <location>
        <begin position="103"/>
        <end position="136"/>
    </location>
</feature>
<proteinExistence type="predicted"/>
<comment type="caution">
    <text evidence="4">The sequence shown here is derived from an EMBL/GenBank/DDBJ whole genome shotgun (WGS) entry which is preliminary data.</text>
</comment>
<dbReference type="PANTHER" id="PTHR45586:SF1">
    <property type="entry name" value="LIPOPOLYSACCHARIDE ASSEMBLY PROTEIN B"/>
    <property type="match status" value="1"/>
</dbReference>
<protein>
    <recommendedName>
        <fullName evidence="6">TPR-like protein</fullName>
    </recommendedName>
</protein>
<dbReference type="InterPro" id="IPR051012">
    <property type="entry name" value="CellSynth/LPSAsmb/PSIAsmb"/>
</dbReference>
<name>A0A8K0NS42_9TREE</name>
<dbReference type="SUPFAM" id="SSF48452">
    <property type="entry name" value="TPR-like"/>
    <property type="match status" value="1"/>
</dbReference>
<dbReference type="AlphaFoldDB" id="A0A8K0NS42"/>
<sequence length="231" mass="24979">MRRSAVQIFRQAAATAGPSRRAGIACMSTVARTRASSSVPRLNNLSFYSRRFASTDSAAPSVEDPTEHTAMEAMQEGNKRLEEGDVQGARDQYAKSVEIKPTASACFNLGVAEYHLQNTPEAITAWKQALTIQPDSPDSHMNLASAYILSSPPEPGAAIRHLKQALELAPDDPEIAFNLAAVLESTGNLRPALKLYEKSVTLGIERAEQNVRNVSAKILAEEAQKTGEKSE</sequence>
<dbReference type="Pfam" id="PF13414">
    <property type="entry name" value="TPR_11"/>
    <property type="match status" value="1"/>
</dbReference>
<dbReference type="PROSITE" id="PS50005">
    <property type="entry name" value="TPR"/>
    <property type="match status" value="1"/>
</dbReference>
<dbReference type="Pfam" id="PF14559">
    <property type="entry name" value="TPR_19"/>
    <property type="match status" value="1"/>
</dbReference>
<accession>A0A8K0NS42</accession>
<keyword evidence="5" id="KW-1185">Reference proteome</keyword>
<evidence type="ECO:0000256" key="3">
    <source>
        <dbReference type="PROSITE-ProRule" id="PRU00339"/>
    </source>
</evidence>
<evidence type="ECO:0000256" key="2">
    <source>
        <dbReference type="ARBA" id="ARBA00022803"/>
    </source>
</evidence>
<dbReference type="Gene3D" id="1.25.40.10">
    <property type="entry name" value="Tetratricopeptide repeat domain"/>
    <property type="match status" value="1"/>
</dbReference>
<dbReference type="InterPro" id="IPR019734">
    <property type="entry name" value="TPR_rpt"/>
</dbReference>
<dbReference type="InterPro" id="IPR011990">
    <property type="entry name" value="TPR-like_helical_dom_sf"/>
</dbReference>